<proteinExistence type="predicted"/>
<dbReference type="EMBL" id="JBBBZM010000209">
    <property type="protein sequence ID" value="KAL0631812.1"/>
    <property type="molecule type" value="Genomic_DNA"/>
</dbReference>
<reference evidence="3 4" key="1">
    <citation type="submission" date="2024-02" db="EMBL/GenBank/DDBJ databases">
        <title>Discinaceae phylogenomics.</title>
        <authorList>
            <person name="Dirks A.C."/>
            <person name="James T.Y."/>
        </authorList>
    </citation>
    <scope>NUCLEOTIDE SEQUENCE [LARGE SCALE GENOMIC DNA]</scope>
    <source>
        <strain evidence="3 4">ACD0624</strain>
    </source>
</reference>
<dbReference type="SMART" id="SM00028">
    <property type="entry name" value="TPR"/>
    <property type="match status" value="10"/>
</dbReference>
<dbReference type="Gene3D" id="1.25.40.10">
    <property type="entry name" value="Tetratricopeptide repeat domain"/>
    <property type="match status" value="5"/>
</dbReference>
<feature type="domain" description="CHAT" evidence="2">
    <location>
        <begin position="1476"/>
        <end position="1772"/>
    </location>
</feature>
<dbReference type="InterPro" id="IPR011990">
    <property type="entry name" value="TPR-like_helical_dom_sf"/>
</dbReference>
<dbReference type="Proteomes" id="UP001447188">
    <property type="component" value="Unassembled WGS sequence"/>
</dbReference>
<keyword evidence="4" id="KW-1185">Reference proteome</keyword>
<feature type="compositionally biased region" description="Basic and acidic residues" evidence="1">
    <location>
        <begin position="258"/>
        <end position="267"/>
    </location>
</feature>
<feature type="compositionally biased region" description="Basic residues" evidence="1">
    <location>
        <begin position="268"/>
        <end position="281"/>
    </location>
</feature>
<evidence type="ECO:0000256" key="1">
    <source>
        <dbReference type="SAM" id="MobiDB-lite"/>
    </source>
</evidence>
<feature type="region of interest" description="Disordered" evidence="1">
    <location>
        <begin position="1342"/>
        <end position="1370"/>
    </location>
</feature>
<comment type="caution">
    <text evidence="3">The sequence shown here is derived from an EMBL/GenBank/DDBJ whole genome shotgun (WGS) entry which is preliminary data.</text>
</comment>
<dbReference type="Pfam" id="PF12770">
    <property type="entry name" value="CHAT"/>
    <property type="match status" value="1"/>
</dbReference>
<sequence length="1772" mass="195541">MCSLSASPRILFEKYDLFVDDNEAPTPDPFDNVHDDNSLSFFHTPKDLPDTADGLVPSFKLEEDVPKPLQIPSTPVAARIIFENSDLFVDDNEAPLPDPFDNVYDDHSLSPFHAPQDIFEESEPNVVQISFDYVDEAGEKRSTRFIFKGLPEGMNVMDFSRIIDFLESVVHFIKQTGKGPPTDITIDVSPVTSQIIFEQNQLEVDDNEAPPPEPFDLVEQGDERVDPGYATNQAEEGVSRLGIVPNGDLPDVGKHKKTPEESVEVQKRSKMRKHGERKRHTTNVEEGGQETRNKRMRQETIATAASERAVDAQATEAFKVQSSSQFVFETLGARAINTKTLCWDYPNPEEDGNIDQVHSLSKLGQLLPCLGWQGAGPGFKWVLGEVLWDTHRASNMNDQVNDLESQYDQTRYKWTLQQAIDYARRVLATESIITCRAGEMYSRYQWTGATRDLNQAIEYCQEALAATPLGHNNRPAYLSNLACYLSSRYERTGAIGDRDQAIKCGRMALAATPLGHNTRYTYLTNLSNHLDSQYEQSGAIGDFDQAIEYRQEALEATPLGHNDRPRMLNNLARCLSSRYDRTGAIGDLEQAIGYSQEALAATPLGRNDRPGVLNSLANSLYLRYKRTGAIGDFDQAIEYCQEALAATPLGHNDRPSLLSNLANSLYFRYDRTGAIGDLEQAIGYSQEALAATPLGHNDRPGRLGNLAGYLSSRYKRTGAIGDLDQAIEYSQEALAATPLGHNDRHRGKGLSNLANKLSSRYDRAGAIEDLEQAIEYGQEALAATPLGHNDRPGMLNNLANYLSSRYERTVAIGDLEQAIGYSQEALAATPLGHNDRPGVLNSLASYLSYRYKRTGAIGDLEQAIGYSQEALAATPLGHNDRPGWLSSLANKLRSRYDRAGAIEDLDQAIGYNQEAVAATPLGHNDRPGWLSNLAWCLSSRYERTGAIGDLEQAIEYSQEALAATPLGHNHRPDRLDNLAGYLSSRYERTGAIGDLDQAIEYGQEALGATPLGHNSQPTKLNNLAIYLHSRYRRKGAIGDLDRAVEYSHDALAATPLGHNDRPGVLNSLARYLSSRYKRTGAIGDFDQPIEYCQEALAATPLGHNHRPGWLSNLAQCLNSQYERTGAIGDLDQAIEYSQEGLVAAPQGHPLRINCLFQRSSLFFQQFRITLSATDLDNSIHFLEEVLEEAWGSIASMPSMCVKVALALFLALYLYPKSTPCLPSTPQLGESYTPTSSSLVQKSFSFLEQSVLRLPEISPRILERQDQQFNLLRIGSLAESTASCALVAGKAASHALTLLELSRGIIMGFAIDCRGDLSELKIAHPKLCQTFTDLRGLIDIPPRQTSDDLTNSSSGIQSFDNAEARDRHRTYANQRREKAVREMETTIAKIRELPGHEGFQLPPPPEQLIVMAKHGPIVVFICSVIRSDAIIVSSSAIISITLPKLHCYDIPDKLEKITGLTKGNLRNYITRNKTMQEILCWLWNVAVEPVVRALELTVKSAGDPDLAHIWWIGVGKLSMAPFHAAGDYSNSDPRQNILSYAVSSYTPTIKALSYARERDLTITDGKPDSKLLLISMTETPGGGRLPDAAEEVKEIIQATNGSILTKHLPQPSAQTVLDELKQGSFKAIHFACHGKTDNKDPSGSHLILLKDGKADKLTVEDISGQSIGGVQLAYLSACSTAKNPDLRLADETIHIASGFQLAGFNHVIATMWPSESAVCREISQDFYRFLFDGNGHSDGHWKVRIALHGAVKKAQEKYPHSPLKWAPFIHMGA</sequence>
<feature type="compositionally biased region" description="Polar residues" evidence="1">
    <location>
        <begin position="1342"/>
        <end position="1359"/>
    </location>
</feature>
<protein>
    <recommendedName>
        <fullName evidence="2">CHAT domain-containing protein</fullName>
    </recommendedName>
</protein>
<dbReference type="InterPro" id="IPR024983">
    <property type="entry name" value="CHAT_dom"/>
</dbReference>
<gene>
    <name evidence="3" type="ORF">Q9L58_009322</name>
</gene>
<dbReference type="InterPro" id="IPR019734">
    <property type="entry name" value="TPR_rpt"/>
</dbReference>
<name>A0ABR3G7Z3_9PEZI</name>
<evidence type="ECO:0000313" key="4">
    <source>
        <dbReference type="Proteomes" id="UP001447188"/>
    </source>
</evidence>
<organism evidence="3 4">
    <name type="scientific">Discina gigas</name>
    <dbReference type="NCBI Taxonomy" id="1032678"/>
    <lineage>
        <taxon>Eukaryota</taxon>
        <taxon>Fungi</taxon>
        <taxon>Dikarya</taxon>
        <taxon>Ascomycota</taxon>
        <taxon>Pezizomycotina</taxon>
        <taxon>Pezizomycetes</taxon>
        <taxon>Pezizales</taxon>
        <taxon>Discinaceae</taxon>
        <taxon>Discina</taxon>
    </lineage>
</organism>
<dbReference type="SUPFAM" id="SSF81901">
    <property type="entry name" value="HCP-like"/>
    <property type="match status" value="3"/>
</dbReference>
<dbReference type="PANTHER" id="PTHR19959">
    <property type="entry name" value="KINESIN LIGHT CHAIN"/>
    <property type="match status" value="1"/>
</dbReference>
<dbReference type="PANTHER" id="PTHR19959:SF119">
    <property type="entry name" value="FUNGAL LIPASE-LIKE DOMAIN-CONTAINING PROTEIN"/>
    <property type="match status" value="1"/>
</dbReference>
<dbReference type="Pfam" id="PF13374">
    <property type="entry name" value="TPR_10"/>
    <property type="match status" value="2"/>
</dbReference>
<accession>A0ABR3G7Z3</accession>
<evidence type="ECO:0000313" key="3">
    <source>
        <dbReference type="EMBL" id="KAL0631812.1"/>
    </source>
</evidence>
<evidence type="ECO:0000259" key="2">
    <source>
        <dbReference type="Pfam" id="PF12770"/>
    </source>
</evidence>
<feature type="region of interest" description="Disordered" evidence="1">
    <location>
        <begin position="241"/>
        <end position="295"/>
    </location>
</feature>